<evidence type="ECO:0000256" key="1">
    <source>
        <dbReference type="SAM" id="Phobius"/>
    </source>
</evidence>
<feature type="transmembrane region" description="Helical" evidence="1">
    <location>
        <begin position="254"/>
        <end position="283"/>
    </location>
</feature>
<dbReference type="PANTHER" id="PTHR45927:SF15">
    <property type="entry name" value="SERINE_THREONINE RECEPTOR-LIKE KINASE NFP"/>
    <property type="match status" value="1"/>
</dbReference>
<dbReference type="Gene3D" id="3.10.350.10">
    <property type="entry name" value="LysM domain"/>
    <property type="match status" value="2"/>
</dbReference>
<dbReference type="EMBL" id="JBCGBO010000024">
    <property type="protein sequence ID" value="KAK9182313.1"/>
    <property type="molecule type" value="Genomic_DNA"/>
</dbReference>
<keyword evidence="1" id="KW-1133">Transmembrane helix</keyword>
<evidence type="ECO:0000259" key="3">
    <source>
        <dbReference type="PROSITE" id="PS51782"/>
    </source>
</evidence>
<dbReference type="InterPro" id="IPR056561">
    <property type="entry name" value="NFP_LYK_LysM1"/>
</dbReference>
<protein>
    <recommendedName>
        <fullName evidence="3">LysM domain-containing protein</fullName>
    </recommendedName>
</protein>
<keyword evidence="1" id="KW-0472">Membrane</keyword>
<dbReference type="Pfam" id="PF01476">
    <property type="entry name" value="LysM"/>
    <property type="match status" value="1"/>
</dbReference>
<feature type="chain" id="PRO_5042862130" description="LysM domain-containing protein" evidence="2">
    <location>
        <begin position="31"/>
        <end position="291"/>
    </location>
</feature>
<feature type="signal peptide" evidence="2">
    <location>
        <begin position="1"/>
        <end position="30"/>
    </location>
</feature>
<evidence type="ECO:0000256" key="2">
    <source>
        <dbReference type="SAM" id="SignalP"/>
    </source>
</evidence>
<dbReference type="SMART" id="SM00257">
    <property type="entry name" value="LysM"/>
    <property type="match status" value="2"/>
</dbReference>
<dbReference type="InterPro" id="IPR036779">
    <property type="entry name" value="LysM_dom_sf"/>
</dbReference>
<keyword evidence="1" id="KW-0812">Transmembrane</keyword>
<name>A0AAP0QBH9_9ROSI</name>
<proteinExistence type="predicted"/>
<keyword evidence="5" id="KW-1185">Reference proteome</keyword>
<dbReference type="AlphaFoldDB" id="A0AAP0QBH9"/>
<dbReference type="PROSITE" id="PS51782">
    <property type="entry name" value="LYSM"/>
    <property type="match status" value="2"/>
</dbReference>
<gene>
    <name evidence="4" type="ORF">WN944_025456</name>
</gene>
<dbReference type="InterPro" id="IPR052611">
    <property type="entry name" value="Plant_RLK_LysM"/>
</dbReference>
<accession>A0AAP0QBH9</accession>
<dbReference type="PANTHER" id="PTHR45927">
    <property type="entry name" value="LYSM-DOMAIN RECEPTOR-LIKE KINASE-RELATED"/>
    <property type="match status" value="1"/>
</dbReference>
<organism evidence="4 5">
    <name type="scientific">Citrus x changshan-huyou</name>
    <dbReference type="NCBI Taxonomy" id="2935761"/>
    <lineage>
        <taxon>Eukaryota</taxon>
        <taxon>Viridiplantae</taxon>
        <taxon>Streptophyta</taxon>
        <taxon>Embryophyta</taxon>
        <taxon>Tracheophyta</taxon>
        <taxon>Spermatophyta</taxon>
        <taxon>Magnoliopsida</taxon>
        <taxon>eudicotyledons</taxon>
        <taxon>Gunneridae</taxon>
        <taxon>Pentapetalae</taxon>
        <taxon>rosids</taxon>
        <taxon>malvids</taxon>
        <taxon>Sapindales</taxon>
        <taxon>Rutaceae</taxon>
        <taxon>Aurantioideae</taxon>
        <taxon>Citrus</taxon>
    </lineage>
</organism>
<keyword evidence="2" id="KW-0732">Signal</keyword>
<dbReference type="CDD" id="cd00118">
    <property type="entry name" value="LysM"/>
    <property type="match status" value="1"/>
</dbReference>
<evidence type="ECO:0000313" key="5">
    <source>
        <dbReference type="Proteomes" id="UP001428341"/>
    </source>
</evidence>
<dbReference type="InterPro" id="IPR059143">
    <property type="entry name" value="NFP_LysM2"/>
</dbReference>
<comment type="caution">
    <text evidence="4">The sequence shown here is derived from an EMBL/GenBank/DDBJ whole genome shotgun (WGS) entry which is preliminary data.</text>
</comment>
<dbReference type="Pfam" id="PF23446">
    <property type="entry name" value="LysM1_NFP_LYK"/>
    <property type="match status" value="1"/>
</dbReference>
<dbReference type="PROSITE" id="PS51257">
    <property type="entry name" value="PROKAR_LIPOPROTEIN"/>
    <property type="match status" value="1"/>
</dbReference>
<evidence type="ECO:0000313" key="4">
    <source>
        <dbReference type="EMBL" id="KAK9182313.1"/>
    </source>
</evidence>
<feature type="domain" description="LysM" evidence="3">
    <location>
        <begin position="119"/>
        <end position="166"/>
    </location>
</feature>
<dbReference type="Pfam" id="PF23457">
    <property type="entry name" value="LysM2_NFP"/>
    <property type="match status" value="1"/>
</dbReference>
<feature type="domain" description="LysM" evidence="3">
    <location>
        <begin position="186"/>
        <end position="232"/>
    </location>
</feature>
<sequence length="291" mass="31991">MRNKSQCLSFSFLFFFFFFFFLFSCHQSQAQPSTTGYTCSANQTTYPCRTYAFYRASAPDFLDLASIADLFSVSGRMISEPSNISSPSSPLIQNQPLFVPITCSCNTLNPSHTISFANLSYTIKSGDTFYSVSTNNYQNLTTYQSVEVVNPGFVPTKLEVGDVFIFPVFCKCPDQTQLRNRVNYLVSYVLQPSENLSSVASRFGIETQAIIDVNGNNIRPFDTLFVPVARLPELKQPAVAPSAPPSRKTERKGVITGLSIGLGICGASLVLVLVAGVGIICSFKHINLFSD</sequence>
<reference evidence="4 5" key="1">
    <citation type="submission" date="2024-05" db="EMBL/GenBank/DDBJ databases">
        <title>Haplotype-resolved chromosome-level genome assembly of Huyou (Citrus changshanensis).</title>
        <authorList>
            <person name="Miao C."/>
            <person name="Chen W."/>
            <person name="Wu Y."/>
            <person name="Wang L."/>
            <person name="Zhao S."/>
            <person name="Grierson D."/>
            <person name="Xu C."/>
            <person name="Chen K."/>
        </authorList>
    </citation>
    <scope>NUCLEOTIDE SEQUENCE [LARGE SCALE GENOMIC DNA]</scope>
    <source>
        <strain evidence="4">01-14</strain>
        <tissue evidence="4">Leaf</tissue>
    </source>
</reference>
<dbReference type="InterPro" id="IPR018392">
    <property type="entry name" value="LysM"/>
</dbReference>
<dbReference type="Proteomes" id="UP001428341">
    <property type="component" value="Unassembled WGS sequence"/>
</dbReference>